<dbReference type="Proteomes" id="UP000499080">
    <property type="component" value="Unassembled WGS sequence"/>
</dbReference>
<gene>
    <name evidence="1" type="ORF">AVEN_200765_1</name>
</gene>
<evidence type="ECO:0000313" key="1">
    <source>
        <dbReference type="EMBL" id="GBM21076.1"/>
    </source>
</evidence>
<keyword evidence="2" id="KW-1185">Reference proteome</keyword>
<reference evidence="1 2" key="1">
    <citation type="journal article" date="2019" name="Sci. Rep.">
        <title>Orb-weaving spider Araneus ventricosus genome elucidates the spidroin gene catalogue.</title>
        <authorList>
            <person name="Kono N."/>
            <person name="Nakamura H."/>
            <person name="Ohtoshi R."/>
            <person name="Moran D.A.P."/>
            <person name="Shinohara A."/>
            <person name="Yoshida Y."/>
            <person name="Fujiwara M."/>
            <person name="Mori M."/>
            <person name="Tomita M."/>
            <person name="Arakawa K."/>
        </authorList>
    </citation>
    <scope>NUCLEOTIDE SEQUENCE [LARGE SCALE GENOMIC DNA]</scope>
</reference>
<dbReference type="EMBL" id="BGPR01000453">
    <property type="protein sequence ID" value="GBM21076.1"/>
    <property type="molecule type" value="Genomic_DNA"/>
</dbReference>
<proteinExistence type="predicted"/>
<evidence type="ECO:0000313" key="2">
    <source>
        <dbReference type="Proteomes" id="UP000499080"/>
    </source>
</evidence>
<accession>A0A4Y2DYI2</accession>
<protein>
    <submittedName>
        <fullName evidence="1">Uncharacterized protein</fullName>
    </submittedName>
</protein>
<name>A0A4Y2DYI2_ARAVE</name>
<organism evidence="1 2">
    <name type="scientific">Araneus ventricosus</name>
    <name type="common">Orbweaver spider</name>
    <name type="synonym">Epeira ventricosa</name>
    <dbReference type="NCBI Taxonomy" id="182803"/>
    <lineage>
        <taxon>Eukaryota</taxon>
        <taxon>Metazoa</taxon>
        <taxon>Ecdysozoa</taxon>
        <taxon>Arthropoda</taxon>
        <taxon>Chelicerata</taxon>
        <taxon>Arachnida</taxon>
        <taxon>Araneae</taxon>
        <taxon>Araneomorphae</taxon>
        <taxon>Entelegynae</taxon>
        <taxon>Araneoidea</taxon>
        <taxon>Araneidae</taxon>
        <taxon>Araneus</taxon>
    </lineage>
</organism>
<comment type="caution">
    <text evidence="1">The sequence shown here is derived from an EMBL/GenBank/DDBJ whole genome shotgun (WGS) entry which is preliminary data.</text>
</comment>
<sequence length="103" mass="11799">MAFYPTLQVLDFSYINVLFLKQYEDYFEMGLAILNHSQTARTPPELAPLSKLLHHTGRRTFDPLRMSLCATGPDTWQILVESNFELGSQAQILPLANLSCFKY</sequence>
<dbReference type="AlphaFoldDB" id="A0A4Y2DYI2"/>